<dbReference type="Gene3D" id="3.30.70.960">
    <property type="entry name" value="SEA domain"/>
    <property type="match status" value="1"/>
</dbReference>
<dbReference type="Pfam" id="PF01390">
    <property type="entry name" value="SEA"/>
    <property type="match status" value="1"/>
</dbReference>
<gene>
    <name evidence="4" type="ORF">KOW79_022776</name>
</gene>
<keyword evidence="2" id="KW-0812">Transmembrane</keyword>
<proteinExistence type="predicted"/>
<feature type="domain" description="SEA" evidence="3">
    <location>
        <begin position="256"/>
        <end position="362"/>
    </location>
</feature>
<dbReference type="InterPro" id="IPR000082">
    <property type="entry name" value="SEA_dom"/>
</dbReference>
<comment type="caution">
    <text evidence="4">The sequence shown here is derived from an EMBL/GenBank/DDBJ whole genome shotgun (WGS) entry which is preliminary data.</text>
</comment>
<dbReference type="AlphaFoldDB" id="A0A9D3N4D4"/>
<evidence type="ECO:0000313" key="4">
    <source>
        <dbReference type="EMBL" id="KAG7314280.1"/>
    </source>
</evidence>
<dbReference type="Proteomes" id="UP000824219">
    <property type="component" value="Linkage Group LG29"/>
</dbReference>
<protein>
    <recommendedName>
        <fullName evidence="3">SEA domain-containing protein</fullName>
    </recommendedName>
</protein>
<feature type="compositionally biased region" description="Low complexity" evidence="1">
    <location>
        <begin position="94"/>
        <end position="135"/>
    </location>
</feature>
<dbReference type="PROSITE" id="PS50024">
    <property type="entry name" value="SEA"/>
    <property type="match status" value="1"/>
</dbReference>
<keyword evidence="2" id="KW-1133">Transmembrane helix</keyword>
<dbReference type="SMART" id="SM00200">
    <property type="entry name" value="SEA"/>
    <property type="match status" value="1"/>
</dbReference>
<dbReference type="SUPFAM" id="SSF82671">
    <property type="entry name" value="SEA domain"/>
    <property type="match status" value="1"/>
</dbReference>
<name>A0A9D3N4D4_9TELE</name>
<feature type="transmembrane region" description="Helical" evidence="2">
    <location>
        <begin position="368"/>
        <end position="389"/>
    </location>
</feature>
<organism evidence="4 5">
    <name type="scientific">Hemibagrus wyckioides</name>
    <dbReference type="NCBI Taxonomy" id="337641"/>
    <lineage>
        <taxon>Eukaryota</taxon>
        <taxon>Metazoa</taxon>
        <taxon>Chordata</taxon>
        <taxon>Craniata</taxon>
        <taxon>Vertebrata</taxon>
        <taxon>Euteleostomi</taxon>
        <taxon>Actinopterygii</taxon>
        <taxon>Neopterygii</taxon>
        <taxon>Teleostei</taxon>
        <taxon>Ostariophysi</taxon>
        <taxon>Siluriformes</taxon>
        <taxon>Bagridae</taxon>
        <taxon>Hemibagrus</taxon>
    </lineage>
</organism>
<feature type="compositionally biased region" description="Low complexity" evidence="1">
    <location>
        <begin position="143"/>
        <end position="164"/>
    </location>
</feature>
<evidence type="ECO:0000256" key="2">
    <source>
        <dbReference type="SAM" id="Phobius"/>
    </source>
</evidence>
<keyword evidence="5" id="KW-1185">Reference proteome</keyword>
<feature type="compositionally biased region" description="Polar residues" evidence="1">
    <location>
        <begin position="1"/>
        <end position="14"/>
    </location>
</feature>
<evidence type="ECO:0000259" key="3">
    <source>
        <dbReference type="PROSITE" id="PS50024"/>
    </source>
</evidence>
<feature type="compositionally biased region" description="Low complexity" evidence="1">
    <location>
        <begin position="172"/>
        <end position="248"/>
    </location>
</feature>
<dbReference type="InterPro" id="IPR036364">
    <property type="entry name" value="SEA_dom_sf"/>
</dbReference>
<sequence>MDTAQEESWGQSGQDPGVVNSVDDAAEAWRQRDNAAEDLTADHGLGVFPSERTLHICYLKTPEIINNTMDWRVLLTILCLTVLISPPAMTLDTNTTASSSSANTISSPSPDPSTPTAFIPSSPSSPSTPTTALPSSPSPGPSTPTAFIPSSPSSPSTPTTALPSSPSPGPSTPTAFIPSSPSSPSTPTTALPSSTSPGSSTPTSAITLSTTTGSSTSTSAIPSSTGSSTTSAATAVKTSTDATTTSTTITSTTVSPAAVFLLIFSVNESFVPALANPNSQQFKDKANNISSEVGPLYKKTISTFLFMKINGFRSGSIVTNSSVLFSSGNVTSAQVKESFVSGLSNLTFKVDPSSVSVTQTVGNSTPPVIASSVFMICMSLLSLLLSFALHF</sequence>
<accession>A0A9D3N4D4</accession>
<dbReference type="OrthoDB" id="8965174at2759"/>
<evidence type="ECO:0000256" key="1">
    <source>
        <dbReference type="SAM" id="MobiDB-lite"/>
    </source>
</evidence>
<keyword evidence="2" id="KW-0472">Membrane</keyword>
<reference evidence="4 5" key="1">
    <citation type="submission" date="2021-06" db="EMBL/GenBank/DDBJ databases">
        <title>Chromosome-level genome assembly of the red-tail catfish (Hemibagrus wyckioides).</title>
        <authorList>
            <person name="Shao F."/>
        </authorList>
    </citation>
    <scope>NUCLEOTIDE SEQUENCE [LARGE SCALE GENOMIC DNA]</scope>
    <source>
        <strain evidence="4">EC202008001</strain>
        <tissue evidence="4">Blood</tissue>
    </source>
</reference>
<feature type="region of interest" description="Disordered" evidence="1">
    <location>
        <begin position="94"/>
        <end position="248"/>
    </location>
</feature>
<evidence type="ECO:0000313" key="5">
    <source>
        <dbReference type="Proteomes" id="UP000824219"/>
    </source>
</evidence>
<dbReference type="EMBL" id="JAHKSW010000029">
    <property type="protein sequence ID" value="KAG7314280.1"/>
    <property type="molecule type" value="Genomic_DNA"/>
</dbReference>
<feature type="region of interest" description="Disordered" evidence="1">
    <location>
        <begin position="1"/>
        <end position="20"/>
    </location>
</feature>